<dbReference type="Gene3D" id="3.40.50.1360">
    <property type="match status" value="1"/>
</dbReference>
<dbReference type="Pfam" id="PF06026">
    <property type="entry name" value="Rib_5-P_isom_A"/>
    <property type="match status" value="1"/>
</dbReference>
<dbReference type="SUPFAM" id="SSF100950">
    <property type="entry name" value="NagB/RpiA/CoA transferase-like"/>
    <property type="match status" value="1"/>
</dbReference>
<evidence type="ECO:0000313" key="4">
    <source>
        <dbReference type="EMBL" id="MDG0860618.1"/>
    </source>
</evidence>
<reference evidence="4" key="1">
    <citation type="submission" date="2022-05" db="EMBL/GenBank/DDBJ databases">
        <title>Comparative genomics of Staphylococcus equorum isolates.</title>
        <authorList>
            <person name="Luelf R.H."/>
        </authorList>
    </citation>
    <scope>NUCLEOTIDE SEQUENCE</scope>
    <source>
        <strain evidence="4">TMW 2.2343</strain>
    </source>
</reference>
<dbReference type="PANTHER" id="PTHR11934:SF0">
    <property type="entry name" value="RIBOSE-5-PHOSPHATE ISOMERASE"/>
    <property type="match status" value="1"/>
</dbReference>
<accession>A0A9X4LID1</accession>
<dbReference type="Proteomes" id="UP001152302">
    <property type="component" value="Unassembled WGS sequence"/>
</dbReference>
<evidence type="ECO:0000256" key="2">
    <source>
        <dbReference type="ARBA" id="ARBA00023235"/>
    </source>
</evidence>
<feature type="active site" description="Proton acceptor" evidence="3">
    <location>
        <position position="105"/>
    </location>
</feature>
<dbReference type="NCBIfam" id="NF001924">
    <property type="entry name" value="PRK00702.1"/>
    <property type="match status" value="1"/>
</dbReference>
<feature type="binding site" evidence="3">
    <location>
        <begin position="96"/>
        <end position="99"/>
    </location>
    <ligand>
        <name>substrate</name>
    </ligand>
</feature>
<comment type="pathway">
    <text evidence="3">Carbohydrate degradation; pentose phosphate pathway; D-ribose 5-phosphate from D-ribulose 5-phosphate (non-oxidative stage): step 1/1.</text>
</comment>
<dbReference type="NCBIfam" id="TIGR00021">
    <property type="entry name" value="rpiA"/>
    <property type="match status" value="1"/>
</dbReference>
<keyword evidence="2 3" id="KW-0413">Isomerase</keyword>
<feature type="binding site" evidence="3">
    <location>
        <position position="123"/>
    </location>
    <ligand>
        <name>substrate</name>
    </ligand>
</feature>
<dbReference type="GO" id="GO:0006014">
    <property type="term" value="P:D-ribose metabolic process"/>
    <property type="evidence" value="ECO:0007669"/>
    <property type="project" value="TreeGrafter"/>
</dbReference>
<dbReference type="FunFam" id="3.40.50.1360:FF:000001">
    <property type="entry name" value="Ribose-5-phosphate isomerase A"/>
    <property type="match status" value="1"/>
</dbReference>
<comment type="subunit">
    <text evidence="3">Homodimer.</text>
</comment>
<sequence length="226" mass="24556">MNNDELKKLVAKEAVTQINDGMTIGLGTGSTMQYVLEYLGNQVKKGLNISGIPTSENTAKLAKQLDIPLTSFKEVRKLDLAIDGADEVDANFNLIKGGGGALLREKIIADSAKSFVVVIDKTKLVEQLGAFLLPVEIIPFGWEVTAQKIESLGGVSTLRELHNQPYTTDNENYILDCDFGFIDDPKSLEKALNSIVGIVDSGLFINMTDKVLIGDEHSVKTLDNTI</sequence>
<gene>
    <name evidence="3 4" type="primary">rpiA</name>
    <name evidence="4" type="ORF">M4L21_15060</name>
</gene>
<dbReference type="InterPro" id="IPR004788">
    <property type="entry name" value="Ribose5P_isomerase_type_A"/>
</dbReference>
<dbReference type="GO" id="GO:0009052">
    <property type="term" value="P:pentose-phosphate shunt, non-oxidative branch"/>
    <property type="evidence" value="ECO:0007669"/>
    <property type="project" value="UniProtKB-UniRule"/>
</dbReference>
<feature type="binding site" evidence="3">
    <location>
        <begin position="83"/>
        <end position="86"/>
    </location>
    <ligand>
        <name>substrate</name>
    </ligand>
</feature>
<organism evidence="4 5">
    <name type="scientific">Staphylococcus equorum</name>
    <dbReference type="NCBI Taxonomy" id="246432"/>
    <lineage>
        <taxon>Bacteria</taxon>
        <taxon>Bacillati</taxon>
        <taxon>Bacillota</taxon>
        <taxon>Bacilli</taxon>
        <taxon>Bacillales</taxon>
        <taxon>Staphylococcaceae</taxon>
        <taxon>Staphylococcus</taxon>
    </lineage>
</organism>
<evidence type="ECO:0000256" key="3">
    <source>
        <dbReference type="HAMAP-Rule" id="MF_00170"/>
    </source>
</evidence>
<dbReference type="PANTHER" id="PTHR11934">
    <property type="entry name" value="RIBOSE-5-PHOSPHATE ISOMERASE"/>
    <property type="match status" value="1"/>
</dbReference>
<dbReference type="EMBL" id="JAMBPX010000015">
    <property type="protein sequence ID" value="MDG0860618.1"/>
    <property type="molecule type" value="Genomic_DNA"/>
</dbReference>
<proteinExistence type="inferred from homology"/>
<dbReference type="GO" id="GO:0004751">
    <property type="term" value="F:ribose-5-phosphate isomerase activity"/>
    <property type="evidence" value="ECO:0007669"/>
    <property type="project" value="UniProtKB-UniRule"/>
</dbReference>
<name>A0A9X4LID1_9STAP</name>
<dbReference type="RefSeq" id="WP_082587021.1">
    <property type="nucleotide sequence ID" value="NZ_JAMBPV010000016.1"/>
</dbReference>
<comment type="caution">
    <text evidence="4">The sequence shown here is derived from an EMBL/GenBank/DDBJ whole genome shotgun (WGS) entry which is preliminary data.</text>
</comment>
<dbReference type="AlphaFoldDB" id="A0A9X4LID1"/>
<dbReference type="Gene3D" id="3.30.70.260">
    <property type="match status" value="1"/>
</dbReference>
<dbReference type="CDD" id="cd01398">
    <property type="entry name" value="RPI_A"/>
    <property type="match status" value="1"/>
</dbReference>
<dbReference type="InterPro" id="IPR037171">
    <property type="entry name" value="NagB/RpiA_transferase-like"/>
</dbReference>
<feature type="binding site" evidence="3">
    <location>
        <begin position="28"/>
        <end position="31"/>
    </location>
    <ligand>
        <name>substrate</name>
    </ligand>
</feature>
<dbReference type="HAMAP" id="MF_00170">
    <property type="entry name" value="Rib_5P_isom_A"/>
    <property type="match status" value="1"/>
</dbReference>
<dbReference type="SUPFAM" id="SSF75445">
    <property type="entry name" value="D-ribose-5-phosphate isomerase (RpiA), lid domain"/>
    <property type="match status" value="1"/>
</dbReference>
<dbReference type="InterPro" id="IPR020672">
    <property type="entry name" value="Ribose5P_isomerase_typA_subgr"/>
</dbReference>
<comment type="function">
    <text evidence="3">Catalyzes the reversible conversion of ribose-5-phosphate to ribulose 5-phosphate.</text>
</comment>
<comment type="catalytic activity">
    <reaction evidence="1 3">
        <text>aldehydo-D-ribose 5-phosphate = D-ribulose 5-phosphate</text>
        <dbReference type="Rhea" id="RHEA:14657"/>
        <dbReference type="ChEBI" id="CHEBI:58121"/>
        <dbReference type="ChEBI" id="CHEBI:58273"/>
        <dbReference type="EC" id="5.3.1.6"/>
    </reaction>
</comment>
<evidence type="ECO:0000313" key="5">
    <source>
        <dbReference type="Proteomes" id="UP001152302"/>
    </source>
</evidence>
<comment type="similarity">
    <text evidence="3">Belongs to the ribose 5-phosphate isomerase family.</text>
</comment>
<evidence type="ECO:0000256" key="1">
    <source>
        <dbReference type="ARBA" id="ARBA00001713"/>
    </source>
</evidence>
<dbReference type="EC" id="5.3.1.6" evidence="3"/>
<dbReference type="GO" id="GO:0005829">
    <property type="term" value="C:cytosol"/>
    <property type="evidence" value="ECO:0007669"/>
    <property type="project" value="TreeGrafter"/>
</dbReference>
<protein>
    <recommendedName>
        <fullName evidence="3">Ribose-5-phosphate isomerase A</fullName>
        <ecNumber evidence="3">5.3.1.6</ecNumber>
    </recommendedName>
    <alternativeName>
        <fullName evidence="3">Phosphoriboisomerase A</fullName>
        <shortName evidence="3">PRI</shortName>
    </alternativeName>
</protein>